<accession>A0A6I9RIV9</accession>
<evidence type="ECO:0000256" key="1">
    <source>
        <dbReference type="ARBA" id="ARBA00022679"/>
    </source>
</evidence>
<evidence type="ECO:0000259" key="7">
    <source>
        <dbReference type="PROSITE" id="PS50011"/>
    </source>
</evidence>
<keyword evidence="1" id="KW-0808">Transferase</keyword>
<keyword evidence="8" id="KW-1185">Reference proteome</keyword>
<dbReference type="InterPro" id="IPR011009">
    <property type="entry name" value="Kinase-like_dom_sf"/>
</dbReference>
<dbReference type="InterPro" id="IPR008271">
    <property type="entry name" value="Ser/Thr_kinase_AS"/>
</dbReference>
<evidence type="ECO:0000256" key="6">
    <source>
        <dbReference type="SAM" id="MobiDB-lite"/>
    </source>
</evidence>
<organism evidence="8 9">
    <name type="scientific">Elaeis guineensis var. tenera</name>
    <name type="common">Oil palm</name>
    <dbReference type="NCBI Taxonomy" id="51953"/>
    <lineage>
        <taxon>Eukaryota</taxon>
        <taxon>Viridiplantae</taxon>
        <taxon>Streptophyta</taxon>
        <taxon>Embryophyta</taxon>
        <taxon>Tracheophyta</taxon>
        <taxon>Spermatophyta</taxon>
        <taxon>Magnoliopsida</taxon>
        <taxon>Liliopsida</taxon>
        <taxon>Arecaceae</taxon>
        <taxon>Arecoideae</taxon>
        <taxon>Cocoseae</taxon>
        <taxon>Elaeidinae</taxon>
        <taxon>Elaeis</taxon>
    </lineage>
</organism>
<reference evidence="9" key="1">
    <citation type="submission" date="2025-08" db="UniProtKB">
        <authorList>
            <consortium name="RefSeq"/>
        </authorList>
    </citation>
    <scope>IDENTIFICATION</scope>
</reference>
<dbReference type="Pfam" id="PF00069">
    <property type="entry name" value="Pkinase"/>
    <property type="match status" value="1"/>
</dbReference>
<keyword evidence="3" id="KW-0418">Kinase</keyword>
<dbReference type="FunFam" id="1.10.510.10:FF:000540">
    <property type="entry name" value="Serine/threonine-protein kinase-like protein"/>
    <property type="match status" value="1"/>
</dbReference>
<dbReference type="KEGG" id="egu:105049134"/>
<dbReference type="GO" id="GO:0004672">
    <property type="term" value="F:protein kinase activity"/>
    <property type="evidence" value="ECO:0007669"/>
    <property type="project" value="InterPro"/>
</dbReference>
<feature type="domain" description="Protein kinase" evidence="7">
    <location>
        <begin position="72"/>
        <end position="351"/>
    </location>
</feature>
<dbReference type="InterPro" id="IPR017441">
    <property type="entry name" value="Protein_kinase_ATP_BS"/>
</dbReference>
<dbReference type="AlphaFoldDB" id="A0A6I9RIV9"/>
<dbReference type="SUPFAM" id="SSF56112">
    <property type="entry name" value="Protein kinase-like (PK-like)"/>
    <property type="match status" value="1"/>
</dbReference>
<dbReference type="PROSITE" id="PS50011">
    <property type="entry name" value="PROTEIN_KINASE_DOM"/>
    <property type="match status" value="1"/>
</dbReference>
<dbReference type="PROSITE" id="PS00107">
    <property type="entry name" value="PROTEIN_KINASE_ATP"/>
    <property type="match status" value="1"/>
</dbReference>
<dbReference type="Gene3D" id="1.10.510.10">
    <property type="entry name" value="Transferase(Phosphotransferase) domain 1"/>
    <property type="match status" value="1"/>
</dbReference>
<feature type="binding site" evidence="5">
    <location>
        <position position="100"/>
    </location>
    <ligand>
        <name>ATP</name>
        <dbReference type="ChEBI" id="CHEBI:30616"/>
    </ligand>
</feature>
<sequence>MGYLSCRAESSIITCRSISSLNPTPTHKTQRKSKDKHKEDGGDDADDGPSSIPGPRIHHFTYRELESATGHFSDTALLGRGSHGAVYKAVLPGGRPVAVKRPSRRPLTPSRDEVENEIQILSSLRGPRLVNLIGFTPSPSAAAVSRRERLLVVEFMPNGTLYDLLHSNPRPPGWARRLQLALQTAKALLALHSADPPVIHRDVKSANVLIDRRFNARLGDFGLALRDDSAALFSAARATPPAGTLGYLDPSYVTPENLSTKTDVFSFGILLLEIMSGRKAIDVAHSPPSVVEWAVPLLRKGKILALYDPRIAPPKDPAGRRQLASVAASCVRSCKEKRPPMQEVVEQLKVLSKTVPLRAWNGLSVGNPCSVVDTERTILKLNPNSLNLDRNLSSVSRWAKDDEQDAEEEEMPAGVKKLPSIVKESRPSRNARRVFSDASTRGTRNLMELMARTNGEPISGVLVGGSGSQRSIIGRARTVHVAREFYDRDAMLRLRRNQSMRGVPLEAFSRLDGLEKLEGKVCGRAGDPIRSESGWSKTN</sequence>
<gene>
    <name evidence="9" type="primary">LOC105049134</name>
</gene>
<proteinExistence type="predicted"/>
<evidence type="ECO:0000313" key="8">
    <source>
        <dbReference type="Proteomes" id="UP000504607"/>
    </source>
</evidence>
<feature type="region of interest" description="Disordered" evidence="6">
    <location>
        <begin position="18"/>
        <end position="56"/>
    </location>
</feature>
<dbReference type="PROSITE" id="PS00108">
    <property type="entry name" value="PROTEIN_KINASE_ST"/>
    <property type="match status" value="1"/>
</dbReference>
<name>A0A6I9RIV9_ELAGV</name>
<dbReference type="PANTHER" id="PTHR46146">
    <property type="entry name" value="SERINE/THREONINE-PROTEIN KINASE-LIKE PROTEIN CCR4"/>
    <property type="match status" value="1"/>
</dbReference>
<evidence type="ECO:0000256" key="3">
    <source>
        <dbReference type="ARBA" id="ARBA00022777"/>
    </source>
</evidence>
<evidence type="ECO:0000256" key="5">
    <source>
        <dbReference type="PROSITE-ProRule" id="PRU10141"/>
    </source>
</evidence>
<dbReference type="InterPro" id="IPR000719">
    <property type="entry name" value="Prot_kinase_dom"/>
</dbReference>
<dbReference type="GO" id="GO:0005524">
    <property type="term" value="F:ATP binding"/>
    <property type="evidence" value="ECO:0007669"/>
    <property type="project" value="UniProtKB-UniRule"/>
</dbReference>
<keyword evidence="2 5" id="KW-0547">Nucleotide-binding</keyword>
<dbReference type="Gene3D" id="3.30.200.20">
    <property type="entry name" value="Phosphorylase Kinase, domain 1"/>
    <property type="match status" value="1"/>
</dbReference>
<dbReference type="Proteomes" id="UP000504607">
    <property type="component" value="Chromosome 7"/>
</dbReference>
<dbReference type="GeneID" id="105049134"/>
<dbReference type="InParanoid" id="A0A6I9RIV9"/>
<feature type="compositionally biased region" description="Polar residues" evidence="6">
    <location>
        <begin position="18"/>
        <end position="27"/>
    </location>
</feature>
<dbReference type="OrthoDB" id="4062651at2759"/>
<evidence type="ECO:0000313" key="9">
    <source>
        <dbReference type="RefSeq" id="XP_010926999.1"/>
    </source>
</evidence>
<protein>
    <submittedName>
        <fullName evidence="9">Serine/threonine-protein kinase-like protein At3g51990</fullName>
    </submittedName>
</protein>
<evidence type="ECO:0000256" key="2">
    <source>
        <dbReference type="ARBA" id="ARBA00022741"/>
    </source>
</evidence>
<keyword evidence="4 5" id="KW-0067">ATP-binding</keyword>
<evidence type="ECO:0000256" key="4">
    <source>
        <dbReference type="ARBA" id="ARBA00022840"/>
    </source>
</evidence>
<dbReference type="FunCoup" id="A0A6I9RIV9">
    <property type="interactions" value="1912"/>
</dbReference>
<dbReference type="PANTHER" id="PTHR46146:SF23">
    <property type="entry name" value="PROTEIN KINASE DOMAIN-CONTAINING PROTEIN"/>
    <property type="match status" value="1"/>
</dbReference>
<dbReference type="SMART" id="SM00220">
    <property type="entry name" value="S_TKc"/>
    <property type="match status" value="1"/>
</dbReference>
<dbReference type="RefSeq" id="XP_010926999.1">
    <property type="nucleotide sequence ID" value="XM_010928697.3"/>
</dbReference>